<comment type="caution">
    <text evidence="1">The sequence shown here is derived from an EMBL/GenBank/DDBJ whole genome shotgun (WGS) entry which is preliminary data.</text>
</comment>
<evidence type="ECO:0000313" key="1">
    <source>
        <dbReference type="EMBL" id="MCF3948269.1"/>
    </source>
</evidence>
<reference evidence="1 2" key="1">
    <citation type="submission" date="2022-01" db="EMBL/GenBank/DDBJ databases">
        <authorList>
            <person name="Won M."/>
            <person name="Kim S.-J."/>
            <person name="Kwon S.-W."/>
        </authorList>
    </citation>
    <scope>NUCLEOTIDE SEQUENCE [LARGE SCALE GENOMIC DNA]</scope>
    <source>
        <strain evidence="1 2">KCTC 23505</strain>
    </source>
</reference>
<accession>A0ABS9E3V7</accession>
<gene>
    <name evidence="1" type="ORF">L2A60_16465</name>
</gene>
<evidence type="ECO:0000313" key="2">
    <source>
        <dbReference type="Proteomes" id="UP001521209"/>
    </source>
</evidence>
<organism evidence="1 2">
    <name type="scientific">Acidiphilium iwatense</name>
    <dbReference type="NCBI Taxonomy" id="768198"/>
    <lineage>
        <taxon>Bacteria</taxon>
        <taxon>Pseudomonadati</taxon>
        <taxon>Pseudomonadota</taxon>
        <taxon>Alphaproteobacteria</taxon>
        <taxon>Acetobacterales</taxon>
        <taxon>Acidocellaceae</taxon>
        <taxon>Acidiphilium</taxon>
    </lineage>
</organism>
<dbReference type="Proteomes" id="UP001521209">
    <property type="component" value="Unassembled WGS sequence"/>
</dbReference>
<protein>
    <submittedName>
        <fullName evidence="1">Uncharacterized protein</fullName>
    </submittedName>
</protein>
<dbReference type="RefSeq" id="WP_235705554.1">
    <property type="nucleotide sequence ID" value="NZ_JAKGBZ010000044.1"/>
</dbReference>
<keyword evidence="2" id="KW-1185">Reference proteome</keyword>
<sequence>MAEAKQGLKIDFGGAIEAVSARPKIERGMTNAAIEDAKIAGFAGRADGVKIDRRTLRKSARTEQLNMKLRPEVRDEFHRAALGFDTVEAFIEHLLELHRNSK</sequence>
<proteinExistence type="predicted"/>
<name>A0ABS9E3V7_9PROT</name>
<dbReference type="EMBL" id="JAKGBZ010000044">
    <property type="protein sequence ID" value="MCF3948269.1"/>
    <property type="molecule type" value="Genomic_DNA"/>
</dbReference>